<dbReference type="AlphaFoldDB" id="A0A3R7M8L8"/>
<reference evidence="3 4" key="2">
    <citation type="submission" date="2019-01" db="EMBL/GenBank/DDBJ databases">
        <title>The decoding of complex shrimp genome reveals the adaptation for benthos swimmer, frequently molting mechanism and breeding impact on genome.</title>
        <authorList>
            <person name="Sun Y."/>
            <person name="Gao Y."/>
            <person name="Yu Y."/>
        </authorList>
    </citation>
    <scope>NUCLEOTIDE SEQUENCE [LARGE SCALE GENOMIC DNA]</scope>
    <source>
        <tissue evidence="3">Muscle</tissue>
    </source>
</reference>
<dbReference type="InterPro" id="IPR001304">
    <property type="entry name" value="C-type_lectin-like"/>
</dbReference>
<feature type="domain" description="C-type lectin" evidence="2">
    <location>
        <begin position="224"/>
        <end position="373"/>
    </location>
</feature>
<feature type="region of interest" description="Disordered" evidence="1">
    <location>
        <begin position="717"/>
        <end position="738"/>
    </location>
</feature>
<name>A0A3R7M8L8_PENVA</name>
<proteinExistence type="predicted"/>
<gene>
    <name evidence="3" type="ORF">C7M84_005481</name>
</gene>
<accession>A0A3R7M8L8</accession>
<keyword evidence="4" id="KW-1185">Reference proteome</keyword>
<organism evidence="3 4">
    <name type="scientific">Penaeus vannamei</name>
    <name type="common">Whiteleg shrimp</name>
    <name type="synonym">Litopenaeus vannamei</name>
    <dbReference type="NCBI Taxonomy" id="6689"/>
    <lineage>
        <taxon>Eukaryota</taxon>
        <taxon>Metazoa</taxon>
        <taxon>Ecdysozoa</taxon>
        <taxon>Arthropoda</taxon>
        <taxon>Crustacea</taxon>
        <taxon>Multicrustacea</taxon>
        <taxon>Malacostraca</taxon>
        <taxon>Eumalacostraca</taxon>
        <taxon>Eucarida</taxon>
        <taxon>Decapoda</taxon>
        <taxon>Dendrobranchiata</taxon>
        <taxon>Penaeoidea</taxon>
        <taxon>Penaeidae</taxon>
        <taxon>Penaeus</taxon>
    </lineage>
</organism>
<dbReference type="Gene3D" id="3.10.100.10">
    <property type="entry name" value="Mannose-Binding Protein A, subunit A"/>
    <property type="match status" value="1"/>
</dbReference>
<feature type="compositionally biased region" description="Polar residues" evidence="1">
    <location>
        <begin position="722"/>
        <end position="738"/>
    </location>
</feature>
<comment type="caution">
    <text evidence="3">The sequence shown here is derived from an EMBL/GenBank/DDBJ whole genome shotgun (WGS) entry which is preliminary data.</text>
</comment>
<dbReference type="InterPro" id="IPR016187">
    <property type="entry name" value="CTDL_fold"/>
</dbReference>
<evidence type="ECO:0000256" key="1">
    <source>
        <dbReference type="SAM" id="MobiDB-lite"/>
    </source>
</evidence>
<evidence type="ECO:0000313" key="4">
    <source>
        <dbReference type="Proteomes" id="UP000283509"/>
    </source>
</evidence>
<evidence type="ECO:0000259" key="2">
    <source>
        <dbReference type="SMART" id="SM00034"/>
    </source>
</evidence>
<sequence length="738" mass="81092">MPNTDITKLHLYVRSQDYDRNYTCPPILGVDHGSLNTTINGLDWRGEGAVASYTCHGDLFMEGPGESMEGKTTEGTIVCQRQDDGTLAWNRTVELPCRLTCPDNYAKTEDGDSCVSFSTEPVVGISRASLRCRDDGASLANIERAADLDTAERETYYFTAHVSQKGNNDYMPPPPDADCENQCDTSNRVQCLALKIEGGGNLKKKRVSCEDGILKYACQKPAYCPVGFHAYNGLCYHVIQATGENLKSFEEAQLKCGDMASSLAFPESRDALEYIADLVRHYETPSQYLRGAIVVLHSDGLSNGETASRALGVVSRWGNWTAGDFFYPEENFLETLSETEDFYYRFITVESTGYSLEPSLAEASQTVGFAVCQRYGPIACYDPLPLPTVNMSFSWNEKVMVKEGKANYTCYPGYFAAWNKNVTQQTLSCHGILGGWRDDETDAPAIFDCYAMEGAPDDLAFPPLSPVCNDLPLPPSPLIVNYTNENTSFVNGSVSYACPGGLAAGNKSVLVQTLTCVQGNEIKFEPEVVEPCDGRHTILLLLLLCGDTGANVNPGPCRPKHPCMICTRAVKWGQRAIQCDNCCLPLTPGPLTHLMIISLPQPYPTLPFPFLPSSLPPFTYSSLLLPFLPSAFSFPLPLSSPLLPSLPFLPPRSLLPTPLPLLLPLFLPASTNTEYLQNLELSLTRINEDKDIWLTGDFNLPDIDWTALSPHDPPLTDLTAPSFPTQTDANYTTRSWTS</sequence>
<dbReference type="Proteomes" id="UP000283509">
    <property type="component" value="Unassembled WGS sequence"/>
</dbReference>
<protein>
    <recommendedName>
        <fullName evidence="2">C-type lectin domain-containing protein</fullName>
    </recommendedName>
</protein>
<evidence type="ECO:0000313" key="3">
    <source>
        <dbReference type="EMBL" id="ROT75948.1"/>
    </source>
</evidence>
<feature type="domain" description="C-type lectin" evidence="2">
    <location>
        <begin position="101"/>
        <end position="219"/>
    </location>
</feature>
<reference evidence="3 4" key="1">
    <citation type="submission" date="2018-04" db="EMBL/GenBank/DDBJ databases">
        <authorList>
            <person name="Zhang X."/>
            <person name="Yuan J."/>
            <person name="Li F."/>
            <person name="Xiang J."/>
        </authorList>
    </citation>
    <scope>NUCLEOTIDE SEQUENCE [LARGE SCALE GENOMIC DNA]</scope>
    <source>
        <tissue evidence="3">Muscle</tissue>
    </source>
</reference>
<dbReference type="SMART" id="SM00034">
    <property type="entry name" value="CLECT"/>
    <property type="match status" value="2"/>
</dbReference>
<dbReference type="InterPro" id="IPR016186">
    <property type="entry name" value="C-type_lectin-like/link_sf"/>
</dbReference>
<dbReference type="OrthoDB" id="6381702at2759"/>
<dbReference type="EMBL" id="QCYY01001708">
    <property type="protein sequence ID" value="ROT75948.1"/>
    <property type="molecule type" value="Genomic_DNA"/>
</dbReference>
<dbReference type="SUPFAM" id="SSF56436">
    <property type="entry name" value="C-type lectin-like"/>
    <property type="match status" value="1"/>
</dbReference>